<dbReference type="InterPro" id="IPR036390">
    <property type="entry name" value="WH_DNA-bd_sf"/>
</dbReference>
<dbReference type="RefSeq" id="WP_080064171.1">
    <property type="nucleotide sequence ID" value="NZ_MZGX01000009.1"/>
</dbReference>
<organism evidence="5 6">
    <name type="scientific">Ruminiclostridium hungatei</name>
    <name type="common">Clostridium hungatei</name>
    <dbReference type="NCBI Taxonomy" id="48256"/>
    <lineage>
        <taxon>Bacteria</taxon>
        <taxon>Bacillati</taxon>
        <taxon>Bacillota</taxon>
        <taxon>Clostridia</taxon>
        <taxon>Eubacteriales</taxon>
        <taxon>Oscillospiraceae</taxon>
        <taxon>Ruminiclostridium</taxon>
    </lineage>
</organism>
<keyword evidence="1" id="KW-0805">Transcription regulation</keyword>
<dbReference type="InterPro" id="IPR036388">
    <property type="entry name" value="WH-like_DNA-bd_sf"/>
</dbReference>
<dbReference type="Proteomes" id="UP000191554">
    <property type="component" value="Unassembled WGS sequence"/>
</dbReference>
<dbReference type="InterPro" id="IPR051081">
    <property type="entry name" value="HTH_MetalResp_TranReg"/>
</dbReference>
<keyword evidence="3" id="KW-0804">Transcription</keyword>
<keyword evidence="6" id="KW-1185">Reference proteome</keyword>
<dbReference type="GO" id="GO:0003700">
    <property type="term" value="F:DNA-binding transcription factor activity"/>
    <property type="evidence" value="ECO:0007669"/>
    <property type="project" value="InterPro"/>
</dbReference>
<evidence type="ECO:0000313" key="5">
    <source>
        <dbReference type="EMBL" id="OPX44428.1"/>
    </source>
</evidence>
<name>A0A1V4SKL2_RUMHU</name>
<dbReference type="GO" id="GO:0003677">
    <property type="term" value="F:DNA binding"/>
    <property type="evidence" value="ECO:0007669"/>
    <property type="project" value="UniProtKB-KW"/>
</dbReference>
<evidence type="ECO:0000256" key="2">
    <source>
        <dbReference type="ARBA" id="ARBA00023125"/>
    </source>
</evidence>
<comment type="caution">
    <text evidence="5">The sequence shown here is derived from an EMBL/GenBank/DDBJ whole genome shotgun (WGS) entry which is preliminary data.</text>
</comment>
<dbReference type="PROSITE" id="PS50987">
    <property type="entry name" value="HTH_ARSR_2"/>
    <property type="match status" value="1"/>
</dbReference>
<dbReference type="InterPro" id="IPR001845">
    <property type="entry name" value="HTH_ArsR_DNA-bd_dom"/>
</dbReference>
<dbReference type="STRING" id="48256.CLHUN_17270"/>
<dbReference type="PANTHER" id="PTHR33154:SF12">
    <property type="entry name" value="TRANSCRIPTIONAL REGULATORY PROTEIN"/>
    <property type="match status" value="1"/>
</dbReference>
<dbReference type="Pfam" id="PF01022">
    <property type="entry name" value="HTH_5"/>
    <property type="match status" value="1"/>
</dbReference>
<reference evidence="5 6" key="1">
    <citation type="submission" date="2017-03" db="EMBL/GenBank/DDBJ databases">
        <title>Genome sequence of Clostridium hungatei DSM 14427.</title>
        <authorList>
            <person name="Poehlein A."/>
            <person name="Daniel R."/>
        </authorList>
    </citation>
    <scope>NUCLEOTIDE SEQUENCE [LARGE SCALE GENOMIC DNA]</scope>
    <source>
        <strain evidence="5 6">DSM 14427</strain>
    </source>
</reference>
<evidence type="ECO:0000259" key="4">
    <source>
        <dbReference type="PROSITE" id="PS50987"/>
    </source>
</evidence>
<protein>
    <submittedName>
        <fullName evidence="5">Helix-turn-helix domain protein</fullName>
    </submittedName>
</protein>
<dbReference type="InterPro" id="IPR011991">
    <property type="entry name" value="ArsR-like_HTH"/>
</dbReference>
<dbReference type="OrthoDB" id="9798835at2"/>
<dbReference type="CDD" id="cd00090">
    <property type="entry name" value="HTH_ARSR"/>
    <property type="match status" value="1"/>
</dbReference>
<accession>A0A1V4SKL2</accession>
<evidence type="ECO:0000256" key="3">
    <source>
        <dbReference type="ARBA" id="ARBA00023163"/>
    </source>
</evidence>
<dbReference type="EMBL" id="MZGX01000009">
    <property type="protein sequence ID" value="OPX44428.1"/>
    <property type="molecule type" value="Genomic_DNA"/>
</dbReference>
<proteinExistence type="predicted"/>
<gene>
    <name evidence="5" type="ORF">CLHUN_17270</name>
</gene>
<dbReference type="SUPFAM" id="SSF46785">
    <property type="entry name" value="Winged helix' DNA-binding domain"/>
    <property type="match status" value="1"/>
</dbReference>
<evidence type="ECO:0000313" key="6">
    <source>
        <dbReference type="Proteomes" id="UP000191554"/>
    </source>
</evidence>
<dbReference type="NCBIfam" id="NF033788">
    <property type="entry name" value="HTH_metalloreg"/>
    <property type="match status" value="1"/>
</dbReference>
<dbReference type="SMART" id="SM00418">
    <property type="entry name" value="HTH_ARSR"/>
    <property type="match status" value="1"/>
</dbReference>
<dbReference type="Gene3D" id="1.10.10.10">
    <property type="entry name" value="Winged helix-like DNA-binding domain superfamily/Winged helix DNA-binding domain"/>
    <property type="match status" value="1"/>
</dbReference>
<sequence length="104" mass="11788">MRELFHPNLEQICLSTVLSALGDPIRLQIIKNLSHKKETTCASCNIDLPKSALSHHFKVLRESGLINVRIEGKQRFLSIRYTDLELKFPGLLDSVINSFKSSHS</sequence>
<feature type="domain" description="HTH arsR-type" evidence="4">
    <location>
        <begin position="6"/>
        <end position="103"/>
    </location>
</feature>
<dbReference type="PRINTS" id="PR00778">
    <property type="entry name" value="HTHARSR"/>
</dbReference>
<dbReference type="AlphaFoldDB" id="A0A1V4SKL2"/>
<evidence type="ECO:0000256" key="1">
    <source>
        <dbReference type="ARBA" id="ARBA00023015"/>
    </source>
</evidence>
<dbReference type="PANTHER" id="PTHR33154">
    <property type="entry name" value="TRANSCRIPTIONAL REGULATOR, ARSR FAMILY"/>
    <property type="match status" value="1"/>
</dbReference>
<keyword evidence="2" id="KW-0238">DNA-binding</keyword>